<dbReference type="OMA" id="RVWIMSN"/>
<dbReference type="PANTHER" id="PTHR40465:SF1">
    <property type="entry name" value="DUF6534 DOMAIN-CONTAINING PROTEIN"/>
    <property type="match status" value="1"/>
</dbReference>
<feature type="transmembrane region" description="Helical" evidence="1">
    <location>
        <begin position="102"/>
        <end position="124"/>
    </location>
</feature>
<sequence>MPAAVVEDVGGAFLVSLFIAAILYGVTCCQTFLYYQNYPSDRAMLKTLVAVVWYGPTVTLSGFWLFTRTLSVIETLHTAFCIDFIYAYLITNFGDASTLDRIYWSVGVTVILGVLVSGVAHAFYIRRVWIMSKHNIPLTLLLIGLALLRFSFGMTTSSLLYTIPIWNKFHTEKLPLTTLAGGLSSAAAVDLIVATSLIIFLDHGRTGVERSDSRINLLMVYTINTGLITSIVSVAILITYAAFRSKLVFMGLVEIQSKLYANSLLASLNARSHIMKHGKVTDFTTGLETGPAIHDLQNWRAPPGAATQISVFQETVQTVDELPIDHMDKKRRRSLMNDP</sequence>
<keyword evidence="1" id="KW-0812">Transmembrane</keyword>
<gene>
    <name evidence="3" type="ORF">GLOTRDRAFT_136688</name>
</gene>
<dbReference type="InterPro" id="IPR045339">
    <property type="entry name" value="DUF6534"/>
</dbReference>
<dbReference type="AlphaFoldDB" id="S7QDB7"/>
<dbReference type="eggNOG" id="ENOG502SP1C">
    <property type="taxonomic scope" value="Eukaryota"/>
</dbReference>
<dbReference type="EMBL" id="KB469298">
    <property type="protein sequence ID" value="EPQ57836.1"/>
    <property type="molecule type" value="Genomic_DNA"/>
</dbReference>
<keyword evidence="4" id="KW-1185">Reference proteome</keyword>
<evidence type="ECO:0000313" key="4">
    <source>
        <dbReference type="Proteomes" id="UP000030669"/>
    </source>
</evidence>
<dbReference type="Proteomes" id="UP000030669">
    <property type="component" value="Unassembled WGS sequence"/>
</dbReference>
<feature type="transmembrane region" description="Helical" evidence="1">
    <location>
        <begin position="174"/>
        <end position="201"/>
    </location>
</feature>
<organism evidence="3 4">
    <name type="scientific">Gloeophyllum trabeum (strain ATCC 11539 / FP-39264 / Madison 617)</name>
    <name type="common">Brown rot fungus</name>
    <dbReference type="NCBI Taxonomy" id="670483"/>
    <lineage>
        <taxon>Eukaryota</taxon>
        <taxon>Fungi</taxon>
        <taxon>Dikarya</taxon>
        <taxon>Basidiomycota</taxon>
        <taxon>Agaricomycotina</taxon>
        <taxon>Agaricomycetes</taxon>
        <taxon>Gloeophyllales</taxon>
        <taxon>Gloeophyllaceae</taxon>
        <taxon>Gloeophyllum</taxon>
    </lineage>
</organism>
<dbReference type="PANTHER" id="PTHR40465">
    <property type="entry name" value="CHROMOSOME 1, WHOLE GENOME SHOTGUN SEQUENCE"/>
    <property type="match status" value="1"/>
</dbReference>
<dbReference type="HOGENOM" id="CLU_046025_5_2_1"/>
<feature type="transmembrane region" description="Helical" evidence="1">
    <location>
        <begin position="136"/>
        <end position="162"/>
    </location>
</feature>
<dbReference type="STRING" id="670483.S7QDB7"/>
<feature type="domain" description="DUF6534" evidence="2">
    <location>
        <begin position="186"/>
        <end position="273"/>
    </location>
</feature>
<accession>S7QDB7</accession>
<dbReference type="RefSeq" id="XP_007863182.1">
    <property type="nucleotide sequence ID" value="XM_007864991.1"/>
</dbReference>
<feature type="transmembrane region" description="Helical" evidence="1">
    <location>
        <begin position="47"/>
        <end position="66"/>
    </location>
</feature>
<reference evidence="3 4" key="1">
    <citation type="journal article" date="2012" name="Science">
        <title>The Paleozoic origin of enzymatic lignin decomposition reconstructed from 31 fungal genomes.</title>
        <authorList>
            <person name="Floudas D."/>
            <person name="Binder M."/>
            <person name="Riley R."/>
            <person name="Barry K."/>
            <person name="Blanchette R.A."/>
            <person name="Henrissat B."/>
            <person name="Martinez A.T."/>
            <person name="Otillar R."/>
            <person name="Spatafora J.W."/>
            <person name="Yadav J.S."/>
            <person name="Aerts A."/>
            <person name="Benoit I."/>
            <person name="Boyd A."/>
            <person name="Carlson A."/>
            <person name="Copeland A."/>
            <person name="Coutinho P.M."/>
            <person name="de Vries R.P."/>
            <person name="Ferreira P."/>
            <person name="Findley K."/>
            <person name="Foster B."/>
            <person name="Gaskell J."/>
            <person name="Glotzer D."/>
            <person name="Gorecki P."/>
            <person name="Heitman J."/>
            <person name="Hesse C."/>
            <person name="Hori C."/>
            <person name="Igarashi K."/>
            <person name="Jurgens J.A."/>
            <person name="Kallen N."/>
            <person name="Kersten P."/>
            <person name="Kohler A."/>
            <person name="Kuees U."/>
            <person name="Kumar T.K.A."/>
            <person name="Kuo A."/>
            <person name="LaButti K."/>
            <person name="Larrondo L.F."/>
            <person name="Lindquist E."/>
            <person name="Ling A."/>
            <person name="Lombard V."/>
            <person name="Lucas S."/>
            <person name="Lundell T."/>
            <person name="Martin R."/>
            <person name="McLaughlin D.J."/>
            <person name="Morgenstern I."/>
            <person name="Morin E."/>
            <person name="Murat C."/>
            <person name="Nagy L.G."/>
            <person name="Nolan M."/>
            <person name="Ohm R.A."/>
            <person name="Patyshakuliyeva A."/>
            <person name="Rokas A."/>
            <person name="Ruiz-Duenas F.J."/>
            <person name="Sabat G."/>
            <person name="Salamov A."/>
            <person name="Samejima M."/>
            <person name="Schmutz J."/>
            <person name="Slot J.C."/>
            <person name="St John F."/>
            <person name="Stenlid J."/>
            <person name="Sun H."/>
            <person name="Sun S."/>
            <person name="Syed K."/>
            <person name="Tsang A."/>
            <person name="Wiebenga A."/>
            <person name="Young D."/>
            <person name="Pisabarro A."/>
            <person name="Eastwood D.C."/>
            <person name="Martin F."/>
            <person name="Cullen D."/>
            <person name="Grigoriev I.V."/>
            <person name="Hibbett D.S."/>
        </authorList>
    </citation>
    <scope>NUCLEOTIDE SEQUENCE [LARGE SCALE GENOMIC DNA]</scope>
    <source>
        <strain evidence="3 4">ATCC 11539</strain>
    </source>
</reference>
<proteinExistence type="predicted"/>
<name>S7QDB7_GLOTA</name>
<protein>
    <recommendedName>
        <fullName evidence="2">DUF6534 domain-containing protein</fullName>
    </recommendedName>
</protein>
<keyword evidence="1" id="KW-1133">Transmembrane helix</keyword>
<dbReference type="GeneID" id="19303599"/>
<keyword evidence="1" id="KW-0472">Membrane</keyword>
<dbReference type="Pfam" id="PF20152">
    <property type="entry name" value="DUF6534"/>
    <property type="match status" value="1"/>
</dbReference>
<dbReference type="KEGG" id="gtr:GLOTRDRAFT_136688"/>
<evidence type="ECO:0000313" key="3">
    <source>
        <dbReference type="EMBL" id="EPQ57836.1"/>
    </source>
</evidence>
<feature type="transmembrane region" description="Helical" evidence="1">
    <location>
        <begin position="221"/>
        <end position="243"/>
    </location>
</feature>
<dbReference type="OrthoDB" id="3270417at2759"/>
<evidence type="ECO:0000259" key="2">
    <source>
        <dbReference type="Pfam" id="PF20152"/>
    </source>
</evidence>
<evidence type="ECO:0000256" key="1">
    <source>
        <dbReference type="SAM" id="Phobius"/>
    </source>
</evidence>
<feature type="transmembrane region" description="Helical" evidence="1">
    <location>
        <begin position="12"/>
        <end position="35"/>
    </location>
</feature>
<feature type="transmembrane region" description="Helical" evidence="1">
    <location>
        <begin position="72"/>
        <end position="90"/>
    </location>
</feature>